<gene>
    <name evidence="2" type="ORF">AFUS01_LOCUS40083</name>
</gene>
<feature type="compositionally biased region" description="Polar residues" evidence="1">
    <location>
        <begin position="477"/>
        <end position="498"/>
    </location>
</feature>
<feature type="compositionally biased region" description="Basic and acidic residues" evidence="1">
    <location>
        <begin position="518"/>
        <end position="545"/>
    </location>
</feature>
<feature type="region of interest" description="Disordered" evidence="1">
    <location>
        <begin position="53"/>
        <end position="76"/>
    </location>
</feature>
<feature type="compositionally biased region" description="Polar residues" evidence="1">
    <location>
        <begin position="410"/>
        <end position="423"/>
    </location>
</feature>
<name>A0A8J2LDU8_9HEXA</name>
<feature type="compositionally biased region" description="Polar residues" evidence="1">
    <location>
        <begin position="447"/>
        <end position="463"/>
    </location>
</feature>
<evidence type="ECO:0000256" key="1">
    <source>
        <dbReference type="SAM" id="MobiDB-lite"/>
    </source>
</evidence>
<feature type="region of interest" description="Disordered" evidence="1">
    <location>
        <begin position="165"/>
        <end position="550"/>
    </location>
</feature>
<dbReference type="AlphaFoldDB" id="A0A8J2LDU8"/>
<feature type="compositionally biased region" description="Basic and acidic residues" evidence="1">
    <location>
        <begin position="209"/>
        <end position="219"/>
    </location>
</feature>
<comment type="caution">
    <text evidence="2">The sequence shown here is derived from an EMBL/GenBank/DDBJ whole genome shotgun (WGS) entry which is preliminary data.</text>
</comment>
<feature type="compositionally biased region" description="Basic and acidic residues" evidence="1">
    <location>
        <begin position="362"/>
        <end position="376"/>
    </location>
</feature>
<accession>A0A8J2LDU8</accession>
<sequence length="660" mass="74845">MDMEEEEDLDSLRAAALSSLLKNKSSTRFCNSNTLFHRPTVNKNLISIIPVEENSVDENDKDFSSLSDKAESPDNEEYVVIEEGEDVDEDEVDEIIEEVIEDEDEGGNNETVIVTEEVVEESDNDDEEEIIEHVEEAELDDDALSFASNDSFLDVIQSLEEEIRKVPDSNAKISTGVKSKVIASDSPKLSPGKTSRRESSPSSRRREKSPRPDVRKEVSPGRSNRSVRKDVLSTRSSRRETSPRPLVRRESSPVRIAPRRELSPGRLVPRREASPSRGYNRRESSPGQRNSRRDNLSPIRSSNLRRENNSPPWRRDASPSRKRDASPSGKRDVSPRRMDAVNARRDRPSRRDTSPFSSQFKFRRDASSNLRRENSPKLKRKSPPPKNSNRRDVNPKSSRFEGKRVRRDISSNCDTRNPSSNPSVKKETSPLPGRSRRDHSSSRESSPYNAKSQSQRGLSPTSSKSRREFSPSRDNRQNVPIPSLTDLQLSHSQQSIAKTRNKQRKRSPSPRRKKRARHEPNGDRNRDTSRSPVKDKLLESRRAKFEQNSPIDITTKKIRLNPLKEKESGGNLDNRSADVDITSEVESNKNSDDYEDLRTKLTQKRASAAGRLFSTALKSTLVVVDNKSNLNISEHSSSHTDRSVSSSKSNKNKRKVSLIR</sequence>
<feature type="compositionally biased region" description="Basic residues" evidence="1">
    <location>
        <begin position="650"/>
        <end position="660"/>
    </location>
</feature>
<dbReference type="EMBL" id="CAJVCH010554992">
    <property type="protein sequence ID" value="CAG7830269.1"/>
    <property type="molecule type" value="Genomic_DNA"/>
</dbReference>
<keyword evidence="3" id="KW-1185">Reference proteome</keyword>
<feature type="region of interest" description="Disordered" evidence="1">
    <location>
        <begin position="632"/>
        <end position="660"/>
    </location>
</feature>
<proteinExistence type="predicted"/>
<evidence type="ECO:0000313" key="3">
    <source>
        <dbReference type="Proteomes" id="UP000708208"/>
    </source>
</evidence>
<feature type="compositionally biased region" description="Basic and acidic residues" evidence="1">
    <location>
        <begin position="465"/>
        <end position="476"/>
    </location>
</feature>
<dbReference type="Proteomes" id="UP000708208">
    <property type="component" value="Unassembled WGS sequence"/>
</dbReference>
<organism evidence="2 3">
    <name type="scientific">Allacma fusca</name>
    <dbReference type="NCBI Taxonomy" id="39272"/>
    <lineage>
        <taxon>Eukaryota</taxon>
        <taxon>Metazoa</taxon>
        <taxon>Ecdysozoa</taxon>
        <taxon>Arthropoda</taxon>
        <taxon>Hexapoda</taxon>
        <taxon>Collembola</taxon>
        <taxon>Symphypleona</taxon>
        <taxon>Sminthuridae</taxon>
        <taxon>Allacma</taxon>
    </lineage>
</organism>
<feature type="compositionally biased region" description="Basic and acidic residues" evidence="1">
    <location>
        <begin position="227"/>
        <end position="284"/>
    </location>
</feature>
<evidence type="ECO:0000313" key="2">
    <source>
        <dbReference type="EMBL" id="CAG7830269.1"/>
    </source>
</evidence>
<feature type="compositionally biased region" description="Basic and acidic residues" evidence="1">
    <location>
        <begin position="304"/>
        <end position="353"/>
    </location>
</feature>
<protein>
    <submittedName>
        <fullName evidence="2">Uncharacterized protein</fullName>
    </submittedName>
</protein>
<reference evidence="2" key="1">
    <citation type="submission" date="2021-06" db="EMBL/GenBank/DDBJ databases">
        <authorList>
            <person name="Hodson N. C."/>
            <person name="Mongue J. A."/>
            <person name="Jaron S. K."/>
        </authorList>
    </citation>
    <scope>NUCLEOTIDE SEQUENCE</scope>
</reference>
<feature type="compositionally biased region" description="Basic and acidic residues" evidence="1">
    <location>
        <begin position="389"/>
        <end position="409"/>
    </location>
</feature>
<feature type="compositionally biased region" description="Basic residues" evidence="1">
    <location>
        <begin position="499"/>
        <end position="517"/>
    </location>
</feature>